<dbReference type="AlphaFoldDB" id="A0A3N4I2H6"/>
<accession>A0A3N4I2H6</accession>
<reference evidence="1 2" key="1">
    <citation type="journal article" date="2018" name="Nat. Ecol. Evol.">
        <title>Pezizomycetes genomes reveal the molecular basis of ectomycorrhizal truffle lifestyle.</title>
        <authorList>
            <person name="Murat C."/>
            <person name="Payen T."/>
            <person name="Noel B."/>
            <person name="Kuo A."/>
            <person name="Morin E."/>
            <person name="Chen J."/>
            <person name="Kohler A."/>
            <person name="Krizsan K."/>
            <person name="Balestrini R."/>
            <person name="Da Silva C."/>
            <person name="Montanini B."/>
            <person name="Hainaut M."/>
            <person name="Levati E."/>
            <person name="Barry K.W."/>
            <person name="Belfiori B."/>
            <person name="Cichocki N."/>
            <person name="Clum A."/>
            <person name="Dockter R.B."/>
            <person name="Fauchery L."/>
            <person name="Guy J."/>
            <person name="Iotti M."/>
            <person name="Le Tacon F."/>
            <person name="Lindquist E.A."/>
            <person name="Lipzen A."/>
            <person name="Malagnac F."/>
            <person name="Mello A."/>
            <person name="Molinier V."/>
            <person name="Miyauchi S."/>
            <person name="Poulain J."/>
            <person name="Riccioni C."/>
            <person name="Rubini A."/>
            <person name="Sitrit Y."/>
            <person name="Splivallo R."/>
            <person name="Traeger S."/>
            <person name="Wang M."/>
            <person name="Zifcakova L."/>
            <person name="Wipf D."/>
            <person name="Zambonelli A."/>
            <person name="Paolocci F."/>
            <person name="Nowrousian M."/>
            <person name="Ottonello S."/>
            <person name="Baldrian P."/>
            <person name="Spatafora J.W."/>
            <person name="Henrissat B."/>
            <person name="Nagy L.G."/>
            <person name="Aury J.M."/>
            <person name="Wincker P."/>
            <person name="Grigoriev I.V."/>
            <person name="Bonfante P."/>
            <person name="Martin F.M."/>
        </authorList>
    </citation>
    <scope>NUCLEOTIDE SEQUENCE [LARGE SCALE GENOMIC DNA]</scope>
    <source>
        <strain evidence="1 2">RN42</strain>
    </source>
</reference>
<evidence type="ECO:0000313" key="2">
    <source>
        <dbReference type="Proteomes" id="UP000275078"/>
    </source>
</evidence>
<dbReference type="Proteomes" id="UP000275078">
    <property type="component" value="Unassembled WGS sequence"/>
</dbReference>
<organism evidence="1 2">
    <name type="scientific">Ascobolus immersus RN42</name>
    <dbReference type="NCBI Taxonomy" id="1160509"/>
    <lineage>
        <taxon>Eukaryota</taxon>
        <taxon>Fungi</taxon>
        <taxon>Dikarya</taxon>
        <taxon>Ascomycota</taxon>
        <taxon>Pezizomycotina</taxon>
        <taxon>Pezizomycetes</taxon>
        <taxon>Pezizales</taxon>
        <taxon>Ascobolaceae</taxon>
        <taxon>Ascobolus</taxon>
    </lineage>
</organism>
<keyword evidence="2" id="KW-1185">Reference proteome</keyword>
<evidence type="ECO:0000313" key="1">
    <source>
        <dbReference type="EMBL" id="RPA80303.1"/>
    </source>
</evidence>
<protein>
    <submittedName>
        <fullName evidence="1">Uncharacterized protein</fullName>
    </submittedName>
</protein>
<name>A0A3N4I2H6_ASCIM</name>
<sequence>MRELFRLLQCFARNAIITKIIHPRIERAKAHSDKLEADLEKTLERLQNLGFDLSSKELNHTAYASSVFKFGFSDANAKRLFRRHFWGTINFVVLHQTDYRLPFEVWRAWADMKYLEYGNMLIVEYSLPQLRGHVITFERIYGRMVRGGKRKGGGK</sequence>
<dbReference type="EMBL" id="ML119689">
    <property type="protein sequence ID" value="RPA80303.1"/>
    <property type="molecule type" value="Genomic_DNA"/>
</dbReference>
<proteinExistence type="predicted"/>
<gene>
    <name evidence="1" type="ORF">BJ508DRAFT_327409</name>
</gene>